<proteinExistence type="predicted"/>
<gene>
    <name evidence="1" type="ORF">UFOPK1726_01091</name>
</gene>
<dbReference type="EMBL" id="CAEZTT010000153">
    <property type="protein sequence ID" value="CAB4583759.1"/>
    <property type="molecule type" value="Genomic_DNA"/>
</dbReference>
<protein>
    <submittedName>
        <fullName evidence="1">Unannotated protein</fullName>
    </submittedName>
</protein>
<reference evidence="1" key="1">
    <citation type="submission" date="2020-05" db="EMBL/GenBank/DDBJ databases">
        <authorList>
            <person name="Chiriac C."/>
            <person name="Salcher M."/>
            <person name="Ghai R."/>
            <person name="Kavagutti S V."/>
        </authorList>
    </citation>
    <scope>NUCLEOTIDE SEQUENCE</scope>
</reference>
<organism evidence="1">
    <name type="scientific">freshwater metagenome</name>
    <dbReference type="NCBI Taxonomy" id="449393"/>
    <lineage>
        <taxon>unclassified sequences</taxon>
        <taxon>metagenomes</taxon>
        <taxon>ecological metagenomes</taxon>
    </lineage>
</organism>
<dbReference type="AlphaFoldDB" id="A0A6J6F7X2"/>
<evidence type="ECO:0000313" key="1">
    <source>
        <dbReference type="EMBL" id="CAB4583759.1"/>
    </source>
</evidence>
<accession>A0A6J6F7X2</accession>
<sequence>MAKFLGKASDGVLPIGIDEKTAMFATTDLNQWEVWGFGKVQPLNQNDKFFTSGNNLMLNQELNQH</sequence>
<name>A0A6J6F7X2_9ZZZZ</name>